<feature type="region of interest" description="Disordered" evidence="11">
    <location>
        <begin position="424"/>
        <end position="455"/>
    </location>
</feature>
<feature type="compositionally biased region" description="Low complexity" evidence="11">
    <location>
        <begin position="426"/>
        <end position="445"/>
    </location>
</feature>
<evidence type="ECO:0000256" key="7">
    <source>
        <dbReference type="ARBA" id="ARBA00023163"/>
    </source>
</evidence>
<dbReference type="GO" id="GO:0000981">
    <property type="term" value="F:DNA-binding transcription factor activity, RNA polymerase II-specific"/>
    <property type="evidence" value="ECO:0007669"/>
    <property type="project" value="UniProtKB-ARBA"/>
</dbReference>
<dbReference type="STRING" id="1173061.A0A0J9XJU5"/>
<dbReference type="AlphaFoldDB" id="A0A0J9XJU5"/>
<sequence length="733" mass="81319">MIITDLPYESSLASVANQGVVGEHCHVPFLLDDGDMNCSGSVDTVHCTDLPCDEPSCEMESDCDECHSTSSDCPVAALSANEMPLDMVAAAAAFIAHESEHSCCIQQPSSQLQQQQPLMLPCGDCPLPITSSLAGTSAVAAPSASPSCRVGTTSCDFHTVSQPRVSNNRPNRYYQNPVNHHHATSCCTPSNFGAYRKFMQVNPRIKSEVHALPSAPSSSGSDSGFSSRSNSVYSTHWTDTESFHQVDNSSKNTTNNDATSSGGPSINSNTISDPDAISNNYSGANPGGYLDLDNHNASFHEQPPRLPEADSRGTNSAKRHFEEISRGIPCNWDHCTEELSELNNLLEHLKKEHNVVIQQQTPPVSHTNTPSWSTSSNGLFSPSIDKAVFSTQPQHMHQPMHQPQKNPQQGFLQVNQLDNIDIHLEGPQQGPQQDPQQGPQQGPQQHSLKEPLQGPQQASFQCEWKNCNFSCDKMDLFMTHVREVHVQGMVGNMVIPPAPKRASTTRSETVSTGSPPDVEIHMCLWEHESVDATTALPTLCQQTFNSTQALNQHVIESHIGLRKNNYVCRWKDCDRHKRPFSQRQKIHRHLITHTKHKPFTCDVCHNSFSEAVVLKQHMRVHSGEKPFPCKVCGKRFAASTAVSVHMRTHTGEKPLKCKFEGCDKRFSESSNLAKHMKTHLVEKKYGCPEPNCSKRFVRHDQLQRHLKTHENRLMREKLKQNAAPVLLTTNQES</sequence>
<keyword evidence="14" id="KW-1185">Reference proteome</keyword>
<evidence type="ECO:0000256" key="6">
    <source>
        <dbReference type="ARBA" id="ARBA00023015"/>
    </source>
</evidence>
<evidence type="ECO:0000256" key="8">
    <source>
        <dbReference type="ARBA" id="ARBA00023242"/>
    </source>
</evidence>
<protein>
    <submittedName>
        <fullName evidence="13">Similar to Saccharomyces cerevisiae YNL027W CRZ1 Transcription factor that activates transcription of genes involved in stress response</fullName>
    </submittedName>
</protein>
<evidence type="ECO:0000256" key="9">
    <source>
        <dbReference type="PROSITE-ProRule" id="PRU00042"/>
    </source>
</evidence>
<keyword evidence="2" id="KW-0479">Metal-binding</keyword>
<dbReference type="FunFam" id="3.30.160.60:FF:000099">
    <property type="entry name" value="Zinc finger protein 79"/>
    <property type="match status" value="1"/>
</dbReference>
<dbReference type="Proteomes" id="UP000242525">
    <property type="component" value="Unassembled WGS sequence"/>
</dbReference>
<dbReference type="EMBL" id="CCBN010000026">
    <property type="protein sequence ID" value="CDO57828.1"/>
    <property type="molecule type" value="Genomic_DNA"/>
</dbReference>
<dbReference type="OrthoDB" id="3437960at2759"/>
<proteinExistence type="predicted"/>
<dbReference type="Pfam" id="PF00096">
    <property type="entry name" value="zf-C2H2"/>
    <property type="match status" value="4"/>
</dbReference>
<dbReference type="Gene3D" id="3.30.160.60">
    <property type="entry name" value="Classic Zinc Finger"/>
    <property type="match status" value="5"/>
</dbReference>
<keyword evidence="7" id="KW-0804">Transcription</keyword>
<dbReference type="InterPro" id="IPR036236">
    <property type="entry name" value="Znf_C2H2_sf"/>
</dbReference>
<dbReference type="FunFam" id="3.30.160.60:FF:000624">
    <property type="entry name" value="zinc finger protein 697"/>
    <property type="match status" value="1"/>
</dbReference>
<dbReference type="SUPFAM" id="SSF57667">
    <property type="entry name" value="beta-beta-alpha zinc fingers"/>
    <property type="match status" value="3"/>
</dbReference>
<evidence type="ECO:0000256" key="10">
    <source>
        <dbReference type="SAM" id="Coils"/>
    </source>
</evidence>
<feature type="domain" description="C2H2-type" evidence="12">
    <location>
        <begin position="599"/>
        <end position="626"/>
    </location>
</feature>
<comment type="caution">
    <text evidence="13">The sequence shown here is derived from an EMBL/GenBank/DDBJ whole genome shotgun (WGS) entry which is preliminary data.</text>
</comment>
<keyword evidence="3" id="KW-0677">Repeat</keyword>
<dbReference type="PANTHER" id="PTHR45718">
    <property type="entry name" value="TRANSCRIPTIONAL ACTIVATOR CUBITUS INTERRUPTUS"/>
    <property type="match status" value="1"/>
</dbReference>
<dbReference type="PROSITE" id="PS00028">
    <property type="entry name" value="ZINC_FINGER_C2H2_1"/>
    <property type="match status" value="6"/>
</dbReference>
<organism evidence="13 14">
    <name type="scientific">Geotrichum candidum</name>
    <name type="common">Oospora lactis</name>
    <name type="synonym">Dipodascus geotrichum</name>
    <dbReference type="NCBI Taxonomy" id="1173061"/>
    <lineage>
        <taxon>Eukaryota</taxon>
        <taxon>Fungi</taxon>
        <taxon>Dikarya</taxon>
        <taxon>Ascomycota</taxon>
        <taxon>Saccharomycotina</taxon>
        <taxon>Dipodascomycetes</taxon>
        <taxon>Dipodascales</taxon>
        <taxon>Dipodascaceae</taxon>
        <taxon>Geotrichum</taxon>
    </lineage>
</organism>
<evidence type="ECO:0000256" key="11">
    <source>
        <dbReference type="SAM" id="MobiDB-lite"/>
    </source>
</evidence>
<feature type="domain" description="C2H2-type" evidence="12">
    <location>
        <begin position="627"/>
        <end position="654"/>
    </location>
</feature>
<comment type="subcellular location">
    <subcellularLocation>
        <location evidence="1">Nucleus</location>
    </subcellularLocation>
</comment>
<keyword evidence="5" id="KW-0862">Zinc</keyword>
<evidence type="ECO:0000259" key="12">
    <source>
        <dbReference type="PROSITE" id="PS50157"/>
    </source>
</evidence>
<dbReference type="InterPro" id="IPR043359">
    <property type="entry name" value="GLI-like"/>
</dbReference>
<evidence type="ECO:0000313" key="14">
    <source>
        <dbReference type="Proteomes" id="UP000242525"/>
    </source>
</evidence>
<reference evidence="13" key="1">
    <citation type="submission" date="2014-03" db="EMBL/GenBank/DDBJ databases">
        <authorList>
            <person name="Casaregola S."/>
        </authorList>
    </citation>
    <scope>NUCLEOTIDE SEQUENCE [LARGE SCALE GENOMIC DNA]</scope>
    <source>
        <strain evidence="13">CLIB 918</strain>
    </source>
</reference>
<keyword evidence="8" id="KW-0539">Nucleus</keyword>
<feature type="domain" description="C2H2-type" evidence="12">
    <location>
        <begin position="571"/>
        <end position="598"/>
    </location>
</feature>
<feature type="domain" description="C2H2-type" evidence="12">
    <location>
        <begin position="655"/>
        <end position="684"/>
    </location>
</feature>
<name>A0A0J9XJU5_GEOCN</name>
<evidence type="ECO:0000256" key="4">
    <source>
        <dbReference type="ARBA" id="ARBA00022771"/>
    </source>
</evidence>
<keyword evidence="10" id="KW-0175">Coiled coil</keyword>
<dbReference type="Gene3D" id="6.10.140.370">
    <property type="match status" value="1"/>
</dbReference>
<feature type="compositionally biased region" description="Low complexity" evidence="11">
    <location>
        <begin position="214"/>
        <end position="231"/>
    </location>
</feature>
<evidence type="ECO:0000256" key="2">
    <source>
        <dbReference type="ARBA" id="ARBA00022723"/>
    </source>
</evidence>
<dbReference type="GO" id="GO:0000978">
    <property type="term" value="F:RNA polymerase II cis-regulatory region sequence-specific DNA binding"/>
    <property type="evidence" value="ECO:0007669"/>
    <property type="project" value="TreeGrafter"/>
</dbReference>
<dbReference type="GO" id="GO:0008270">
    <property type="term" value="F:zinc ion binding"/>
    <property type="evidence" value="ECO:0007669"/>
    <property type="project" value="UniProtKB-KW"/>
</dbReference>
<dbReference type="PANTHER" id="PTHR45718:SF4">
    <property type="entry name" value="TRANSCRIPTIONAL ACTIVATOR CUBITUS INTERRUPTUS"/>
    <property type="match status" value="1"/>
</dbReference>
<dbReference type="GO" id="GO:0005634">
    <property type="term" value="C:nucleus"/>
    <property type="evidence" value="ECO:0007669"/>
    <property type="project" value="UniProtKB-SubCell"/>
</dbReference>
<dbReference type="InterPro" id="IPR013087">
    <property type="entry name" value="Znf_C2H2_type"/>
</dbReference>
<dbReference type="FunFam" id="3.30.160.60:FF:000125">
    <property type="entry name" value="Putative zinc finger protein 143"/>
    <property type="match status" value="1"/>
</dbReference>
<feature type="compositionally biased region" description="Polar residues" evidence="11">
    <location>
        <begin position="245"/>
        <end position="283"/>
    </location>
</feature>
<gene>
    <name evidence="13" type="ORF">BN980_GECA26s00109g</name>
</gene>
<dbReference type="SMART" id="SM00355">
    <property type="entry name" value="ZnF_C2H2"/>
    <property type="match status" value="8"/>
</dbReference>
<feature type="domain" description="C2H2-type" evidence="12">
    <location>
        <begin position="685"/>
        <end position="714"/>
    </location>
</feature>
<evidence type="ECO:0000313" key="13">
    <source>
        <dbReference type="EMBL" id="CDO57828.1"/>
    </source>
</evidence>
<keyword evidence="6" id="KW-0805">Transcription regulation</keyword>
<feature type="region of interest" description="Disordered" evidence="11">
    <location>
        <begin position="210"/>
        <end position="231"/>
    </location>
</feature>
<evidence type="ECO:0000256" key="5">
    <source>
        <dbReference type="ARBA" id="ARBA00022833"/>
    </source>
</evidence>
<evidence type="ECO:0000256" key="1">
    <source>
        <dbReference type="ARBA" id="ARBA00004123"/>
    </source>
</evidence>
<dbReference type="PROSITE" id="PS50157">
    <property type="entry name" value="ZINC_FINGER_C2H2_2"/>
    <property type="match status" value="5"/>
</dbReference>
<accession>A0A0J9XJU5</accession>
<keyword evidence="4 9" id="KW-0863">Zinc-finger</keyword>
<feature type="coiled-coil region" evidence="10">
    <location>
        <begin position="332"/>
        <end position="359"/>
    </location>
</feature>
<feature type="region of interest" description="Disordered" evidence="11">
    <location>
        <begin position="359"/>
        <end position="380"/>
    </location>
</feature>
<feature type="region of interest" description="Disordered" evidence="11">
    <location>
        <begin position="243"/>
        <end position="319"/>
    </location>
</feature>
<evidence type="ECO:0000256" key="3">
    <source>
        <dbReference type="ARBA" id="ARBA00022737"/>
    </source>
</evidence>